<accession>A0A7I8LAC1</accession>
<protein>
    <submittedName>
        <fullName evidence="1">Uncharacterized protein</fullName>
    </submittedName>
</protein>
<name>A0A7I8LAC1_SPIIN</name>
<dbReference type="OrthoDB" id="1911452at2759"/>
<dbReference type="EMBL" id="LR746276">
    <property type="protein sequence ID" value="CAA7406800.1"/>
    <property type="molecule type" value="Genomic_DNA"/>
</dbReference>
<reference evidence="1" key="1">
    <citation type="submission" date="2020-02" db="EMBL/GenBank/DDBJ databases">
        <authorList>
            <person name="Scholz U."/>
            <person name="Mascher M."/>
            <person name="Fiebig A."/>
        </authorList>
    </citation>
    <scope>NUCLEOTIDE SEQUENCE</scope>
</reference>
<dbReference type="AlphaFoldDB" id="A0A7I8LAC1"/>
<evidence type="ECO:0000313" key="2">
    <source>
        <dbReference type="Proteomes" id="UP000663760"/>
    </source>
</evidence>
<sequence>MDIPKIPAKIAGTIRELHPLAVAIPQAVVGPPTLALEANSRSFLSNPSNFPTPSMIARWTTNCTKANAKTPGVVFITFHMLPFAPTTAKNTCPQL</sequence>
<gene>
    <name evidence="1" type="ORF">SI8410_13017478</name>
</gene>
<evidence type="ECO:0000313" key="1">
    <source>
        <dbReference type="EMBL" id="CAA7406800.1"/>
    </source>
</evidence>
<proteinExistence type="predicted"/>
<dbReference type="Proteomes" id="UP000663760">
    <property type="component" value="Chromosome 13"/>
</dbReference>
<organism evidence="1 2">
    <name type="scientific">Spirodela intermedia</name>
    <name type="common">Intermediate duckweed</name>
    <dbReference type="NCBI Taxonomy" id="51605"/>
    <lineage>
        <taxon>Eukaryota</taxon>
        <taxon>Viridiplantae</taxon>
        <taxon>Streptophyta</taxon>
        <taxon>Embryophyta</taxon>
        <taxon>Tracheophyta</taxon>
        <taxon>Spermatophyta</taxon>
        <taxon>Magnoliopsida</taxon>
        <taxon>Liliopsida</taxon>
        <taxon>Araceae</taxon>
        <taxon>Lemnoideae</taxon>
        <taxon>Spirodela</taxon>
    </lineage>
</organism>
<keyword evidence="2" id="KW-1185">Reference proteome</keyword>